<reference evidence="2 3" key="1">
    <citation type="submission" date="2020-07" db="EMBL/GenBank/DDBJ databases">
        <title>Genomic Encyclopedia of Archaeal and Bacterial Type Strains, Phase II (KMG-II): from individual species to whole genera.</title>
        <authorList>
            <person name="Goeker M."/>
        </authorList>
    </citation>
    <scope>NUCLEOTIDE SEQUENCE [LARGE SCALE GENOMIC DNA]</scope>
    <source>
        <strain evidence="2 3">DSM 21226</strain>
    </source>
</reference>
<dbReference type="PANTHER" id="PTHR12110:SF41">
    <property type="entry name" value="INOSOSE DEHYDRATASE"/>
    <property type="match status" value="1"/>
</dbReference>
<dbReference type="GO" id="GO:0016853">
    <property type="term" value="F:isomerase activity"/>
    <property type="evidence" value="ECO:0007669"/>
    <property type="project" value="UniProtKB-KW"/>
</dbReference>
<keyword evidence="2" id="KW-0413">Isomerase</keyword>
<dbReference type="Proteomes" id="UP000518288">
    <property type="component" value="Unassembled WGS sequence"/>
</dbReference>
<evidence type="ECO:0000313" key="2">
    <source>
        <dbReference type="EMBL" id="NYG31410.1"/>
    </source>
</evidence>
<evidence type="ECO:0000313" key="3">
    <source>
        <dbReference type="Proteomes" id="UP000518288"/>
    </source>
</evidence>
<organism evidence="2 3">
    <name type="scientific">Sphaerotilus montanus</name>
    <dbReference type="NCBI Taxonomy" id="522889"/>
    <lineage>
        <taxon>Bacteria</taxon>
        <taxon>Pseudomonadati</taxon>
        <taxon>Pseudomonadota</taxon>
        <taxon>Betaproteobacteria</taxon>
        <taxon>Burkholderiales</taxon>
        <taxon>Sphaerotilaceae</taxon>
        <taxon>Sphaerotilus</taxon>
    </lineage>
</organism>
<proteinExistence type="predicted"/>
<name>A0A7Y9UI72_9BURK</name>
<accession>A0A7Y9UI72</accession>
<dbReference type="InterPro" id="IPR036237">
    <property type="entry name" value="Xyl_isomerase-like_sf"/>
</dbReference>
<dbReference type="InterPro" id="IPR013022">
    <property type="entry name" value="Xyl_isomerase-like_TIM-brl"/>
</dbReference>
<dbReference type="PANTHER" id="PTHR12110">
    <property type="entry name" value="HYDROXYPYRUVATE ISOMERASE"/>
    <property type="match status" value="1"/>
</dbReference>
<keyword evidence="3" id="KW-1185">Reference proteome</keyword>
<evidence type="ECO:0000259" key="1">
    <source>
        <dbReference type="Pfam" id="PF01261"/>
    </source>
</evidence>
<comment type="caution">
    <text evidence="2">The sequence shown here is derived from an EMBL/GenBank/DDBJ whole genome shotgun (WGS) entry which is preliminary data.</text>
</comment>
<dbReference type="RefSeq" id="WP_179632406.1">
    <property type="nucleotide sequence ID" value="NZ_JACCFH010000001.1"/>
</dbReference>
<dbReference type="Gene3D" id="3.20.20.150">
    <property type="entry name" value="Divalent-metal-dependent TIM barrel enzymes"/>
    <property type="match status" value="1"/>
</dbReference>
<feature type="domain" description="Xylose isomerase-like TIM barrel" evidence="1">
    <location>
        <begin position="21"/>
        <end position="244"/>
    </location>
</feature>
<dbReference type="AlphaFoldDB" id="A0A7Y9UI72"/>
<dbReference type="SUPFAM" id="SSF51658">
    <property type="entry name" value="Xylose isomerase-like"/>
    <property type="match status" value="1"/>
</dbReference>
<protein>
    <submittedName>
        <fullName evidence="2">Sugar phosphate isomerase/epimerase</fullName>
    </submittedName>
</protein>
<dbReference type="Pfam" id="PF01261">
    <property type="entry name" value="AP_endonuc_2"/>
    <property type="match status" value="1"/>
</dbReference>
<sequence length="251" mass="27516">MKLSVQLYSLRDAGDLDTQLAMARAAGFKWVESVASHGLPPEEFADKVAAHGLRVSSMHVSMAMAEHDLQGVIDTCHATDCRLAIVPWLPMGERPSTAIGWQAVGARLAAIGNRLNNEGLRLAYHNHDFEFHLYSGRTALDWIFSTARPQQLGWEADLGWVARAGLDPMATIAPYADRLVAIHTKDIAEPGTAPDEDGWCALGQGIVPWPALLADLQKRASLFVLEHDKPTDHAAMLKTSFDFLHQHLIAN</sequence>
<dbReference type="InterPro" id="IPR050312">
    <property type="entry name" value="IolE/XylAMocC-like"/>
</dbReference>
<gene>
    <name evidence="2" type="ORF">BDD16_000396</name>
</gene>
<dbReference type="EMBL" id="JACCFH010000001">
    <property type="protein sequence ID" value="NYG31410.1"/>
    <property type="molecule type" value="Genomic_DNA"/>
</dbReference>